<evidence type="ECO:0000256" key="5">
    <source>
        <dbReference type="ARBA" id="ARBA00023180"/>
    </source>
</evidence>
<keyword evidence="6" id="KW-0393">Immunoglobulin domain</keyword>
<dbReference type="SUPFAM" id="SSF48726">
    <property type="entry name" value="Immunoglobulin"/>
    <property type="match status" value="1"/>
</dbReference>
<sequence length="186" mass="21266">MGSCHLHSCVSFSLCSCLMVTDSILFYTVLSVEVENFPVLFPNSTYCMKVSMSLTVAENESGLCYNSRIRYLEKSEVTKRKEISCPDMDDFKKSDQEPDVVWYKECKPKMWRSIIIQKGNALLIQEVQEEDGGNYTCELKYEGKLVRRTTELKVTGKHYFQTKSKLAVTLALSTNEIVVKVTINKL</sequence>
<gene>
    <name evidence="9" type="ORF">FD754_019910</name>
</gene>
<dbReference type="EMBL" id="VCEA01000003">
    <property type="protein sequence ID" value="KAB0342984.1"/>
    <property type="molecule type" value="Genomic_DNA"/>
</dbReference>
<dbReference type="AlphaFoldDB" id="A0A5N3V1G8"/>
<evidence type="ECO:0000256" key="2">
    <source>
        <dbReference type="ARBA" id="ARBA00022729"/>
    </source>
</evidence>
<dbReference type="PANTHER" id="PTHR11890:SF10">
    <property type="entry name" value="X-LINKED INTERLEUKIN-1 RECEPTOR ACCESSORY PROTEIN-LIKE 2"/>
    <property type="match status" value="1"/>
</dbReference>
<dbReference type="FunFam" id="2.60.40.10:FF:000188">
    <property type="entry name" value="Interleukin-1 receptor accessory protein-like 1"/>
    <property type="match status" value="1"/>
</dbReference>
<comment type="caution">
    <text evidence="9">The sequence shown here is derived from an EMBL/GenBank/DDBJ whole genome shotgun (WGS) entry which is preliminary data.</text>
</comment>
<dbReference type="InterPro" id="IPR036179">
    <property type="entry name" value="Ig-like_dom_sf"/>
</dbReference>
<dbReference type="CDD" id="cd05757">
    <property type="entry name" value="Ig2_IL1R-like"/>
    <property type="match status" value="1"/>
</dbReference>
<dbReference type="Proteomes" id="UP000326458">
    <property type="component" value="Unassembled WGS sequence"/>
</dbReference>
<feature type="domain" description="Ig-like" evidence="8">
    <location>
        <begin position="42"/>
        <end position="155"/>
    </location>
</feature>
<protein>
    <recommendedName>
        <fullName evidence="8">Ig-like domain-containing protein</fullName>
    </recommendedName>
</protein>
<evidence type="ECO:0000256" key="4">
    <source>
        <dbReference type="ARBA" id="ARBA00023157"/>
    </source>
</evidence>
<proteinExistence type="inferred from homology"/>
<dbReference type="Pfam" id="PF13895">
    <property type="entry name" value="Ig_2"/>
    <property type="match status" value="1"/>
</dbReference>
<dbReference type="PROSITE" id="PS50835">
    <property type="entry name" value="IG_LIKE"/>
    <property type="match status" value="1"/>
</dbReference>
<dbReference type="InterPro" id="IPR015621">
    <property type="entry name" value="IL-1_rcpt_fam"/>
</dbReference>
<dbReference type="InterPro" id="IPR007110">
    <property type="entry name" value="Ig-like_dom"/>
</dbReference>
<feature type="chain" id="PRO_5024356730" description="Ig-like domain-containing protein" evidence="7">
    <location>
        <begin position="32"/>
        <end position="186"/>
    </location>
</feature>
<evidence type="ECO:0000259" key="8">
    <source>
        <dbReference type="PROSITE" id="PS50835"/>
    </source>
</evidence>
<evidence type="ECO:0000256" key="6">
    <source>
        <dbReference type="ARBA" id="ARBA00023319"/>
    </source>
</evidence>
<dbReference type="PANTHER" id="PTHR11890">
    <property type="entry name" value="INTERLEUKIN-1 RECEPTOR FAMILY MEMBER"/>
    <property type="match status" value="1"/>
</dbReference>
<keyword evidence="3" id="KW-0677">Repeat</keyword>
<evidence type="ECO:0000313" key="9">
    <source>
        <dbReference type="EMBL" id="KAB0342984.1"/>
    </source>
</evidence>
<keyword evidence="5" id="KW-0325">Glycoprotein</keyword>
<dbReference type="InterPro" id="IPR013783">
    <property type="entry name" value="Ig-like_fold"/>
</dbReference>
<keyword evidence="2 7" id="KW-0732">Signal</keyword>
<reference evidence="9 10" key="1">
    <citation type="submission" date="2019-06" db="EMBL/GenBank/DDBJ databases">
        <title>Discovery of a novel chromosome fission-fusion reversal in muntjac.</title>
        <authorList>
            <person name="Mudd A.B."/>
            <person name="Bredeson J.V."/>
            <person name="Baum R."/>
            <person name="Hockemeyer D."/>
            <person name="Rokhsar D.S."/>
        </authorList>
    </citation>
    <scope>NUCLEOTIDE SEQUENCE [LARGE SCALE GENOMIC DNA]</scope>
    <source>
        <strain evidence="9">UTSW_UCB_Mm</strain>
        <tissue evidence="9">Fibroblast cell line</tissue>
    </source>
</reference>
<evidence type="ECO:0000256" key="3">
    <source>
        <dbReference type="ARBA" id="ARBA00022737"/>
    </source>
</evidence>
<keyword evidence="10" id="KW-1185">Reference proteome</keyword>
<evidence type="ECO:0000256" key="1">
    <source>
        <dbReference type="ARBA" id="ARBA00009752"/>
    </source>
</evidence>
<keyword evidence="4" id="KW-1015">Disulfide bond</keyword>
<comment type="similarity">
    <text evidence="1">Belongs to the interleukin-1 receptor family.</text>
</comment>
<feature type="signal peptide" evidence="7">
    <location>
        <begin position="1"/>
        <end position="31"/>
    </location>
</feature>
<name>A0A5N3V1G8_MUNMU</name>
<dbReference type="Gene3D" id="2.60.40.10">
    <property type="entry name" value="Immunoglobulins"/>
    <property type="match status" value="1"/>
</dbReference>
<evidence type="ECO:0000256" key="7">
    <source>
        <dbReference type="SAM" id="SignalP"/>
    </source>
</evidence>
<organism evidence="9 10">
    <name type="scientific">Muntiacus muntjak</name>
    <name type="common">Barking deer</name>
    <name type="synonym">Indian muntjac</name>
    <dbReference type="NCBI Taxonomy" id="9888"/>
    <lineage>
        <taxon>Eukaryota</taxon>
        <taxon>Metazoa</taxon>
        <taxon>Chordata</taxon>
        <taxon>Craniata</taxon>
        <taxon>Vertebrata</taxon>
        <taxon>Euteleostomi</taxon>
        <taxon>Mammalia</taxon>
        <taxon>Eutheria</taxon>
        <taxon>Laurasiatheria</taxon>
        <taxon>Artiodactyla</taxon>
        <taxon>Ruminantia</taxon>
        <taxon>Pecora</taxon>
        <taxon>Cervidae</taxon>
        <taxon>Muntiacinae</taxon>
        <taxon>Muntiacus</taxon>
    </lineage>
</organism>
<accession>A0A5N3V1G8</accession>
<evidence type="ECO:0000313" key="10">
    <source>
        <dbReference type="Proteomes" id="UP000326458"/>
    </source>
</evidence>